<organism evidence="1 2">
    <name type="scientific">Blepharisma stoltei</name>
    <dbReference type="NCBI Taxonomy" id="1481888"/>
    <lineage>
        <taxon>Eukaryota</taxon>
        <taxon>Sar</taxon>
        <taxon>Alveolata</taxon>
        <taxon>Ciliophora</taxon>
        <taxon>Postciliodesmatophora</taxon>
        <taxon>Heterotrichea</taxon>
        <taxon>Heterotrichida</taxon>
        <taxon>Blepharismidae</taxon>
        <taxon>Blepharisma</taxon>
    </lineage>
</organism>
<proteinExistence type="predicted"/>
<name>A0AAU9KAS3_9CILI</name>
<gene>
    <name evidence="1" type="ORF">BSTOLATCC_MIC59781</name>
</gene>
<protein>
    <submittedName>
        <fullName evidence="1">Uncharacterized protein</fullName>
    </submittedName>
</protein>
<dbReference type="EMBL" id="CAJZBQ010000057">
    <property type="protein sequence ID" value="CAG9333975.1"/>
    <property type="molecule type" value="Genomic_DNA"/>
</dbReference>
<keyword evidence="2" id="KW-1185">Reference proteome</keyword>
<reference evidence="1" key="1">
    <citation type="submission" date="2021-09" db="EMBL/GenBank/DDBJ databases">
        <authorList>
            <consortium name="AG Swart"/>
            <person name="Singh M."/>
            <person name="Singh A."/>
            <person name="Seah K."/>
            <person name="Emmerich C."/>
        </authorList>
    </citation>
    <scope>NUCLEOTIDE SEQUENCE</scope>
    <source>
        <strain evidence="1">ATCC30299</strain>
    </source>
</reference>
<evidence type="ECO:0000313" key="1">
    <source>
        <dbReference type="EMBL" id="CAG9333975.1"/>
    </source>
</evidence>
<evidence type="ECO:0000313" key="2">
    <source>
        <dbReference type="Proteomes" id="UP001162131"/>
    </source>
</evidence>
<dbReference type="AlphaFoldDB" id="A0AAU9KAS3"/>
<accession>A0AAU9KAS3</accession>
<comment type="caution">
    <text evidence="1">The sequence shown here is derived from an EMBL/GenBank/DDBJ whole genome shotgun (WGS) entry which is preliminary data.</text>
</comment>
<dbReference type="Proteomes" id="UP001162131">
    <property type="component" value="Unassembled WGS sequence"/>
</dbReference>
<sequence length="78" mass="9543">MLQWLVTISNFNNRQNEWVRTTVNVISHPLWEHLVGFIAQMKREHRLINYNQKPYLRGKFSFFGRKRCMKLERFSSNT</sequence>